<feature type="transmembrane region" description="Helical" evidence="5">
    <location>
        <begin position="260"/>
        <end position="279"/>
    </location>
</feature>
<gene>
    <name evidence="7" type="ORF">ACFQY0_13375</name>
</gene>
<sequence length="418" mass="45334">MPSRVLLVIGTFLISLLLYIDRTCIQVAGDAIKRDLDLTDTQFGWILSIFTLGYALAQTPSGVAADRYGPRKLLAGVITIWSALTALTASGFNFVSMMIIRFLFGAGEAGAFPGMARATLTWIPTKERGLVTGINFSASRLGGALALPLMVWLIETAGWRGSFHILGGFGIAFGLVWWWWFRDTPEEHKGVKKEELDYIVENRQKLAADTGQAAPRFGELVSNRNVMLLMAQYFCSNFTFFFCLSWLFKHVKDTYDLSAADAGMLAALPLLGGAAGNWFSGWWVDSIYKKKGVVPSRRIPAVVGFSLATIGLLVSLRMETAVPAVIFLTIAVFGADMTLSPSWSACVDVGGKSAGAVSGTMNMAGNLGSFATSLAFPYLMAWFGSSTPFFFIASALNAVAIVIWFAIKPERALREVAT</sequence>
<dbReference type="PANTHER" id="PTHR11662:SF399">
    <property type="entry name" value="FI19708P1-RELATED"/>
    <property type="match status" value="1"/>
</dbReference>
<keyword evidence="8" id="KW-1185">Reference proteome</keyword>
<comment type="subcellular location">
    <subcellularLocation>
        <location evidence="1">Membrane</location>
        <topology evidence="1">Multi-pass membrane protein</topology>
    </subcellularLocation>
</comment>
<dbReference type="Pfam" id="PF07690">
    <property type="entry name" value="MFS_1"/>
    <property type="match status" value="1"/>
</dbReference>
<keyword evidence="2 5" id="KW-0812">Transmembrane</keyword>
<feature type="transmembrane region" description="Helical" evidence="5">
    <location>
        <begin position="299"/>
        <end position="318"/>
    </location>
</feature>
<feature type="transmembrane region" description="Helical" evidence="5">
    <location>
        <begin position="130"/>
        <end position="151"/>
    </location>
</feature>
<evidence type="ECO:0000259" key="6">
    <source>
        <dbReference type="PROSITE" id="PS50850"/>
    </source>
</evidence>
<feature type="transmembrane region" description="Helical" evidence="5">
    <location>
        <begin position="163"/>
        <end position="181"/>
    </location>
</feature>
<dbReference type="Proteomes" id="UP001596472">
    <property type="component" value="Unassembled WGS sequence"/>
</dbReference>
<organism evidence="7 8">
    <name type="scientific">Haloferula chungangensis</name>
    <dbReference type="NCBI Taxonomy" id="1048331"/>
    <lineage>
        <taxon>Bacteria</taxon>
        <taxon>Pseudomonadati</taxon>
        <taxon>Verrucomicrobiota</taxon>
        <taxon>Verrucomicrobiia</taxon>
        <taxon>Verrucomicrobiales</taxon>
        <taxon>Verrucomicrobiaceae</taxon>
        <taxon>Haloferula</taxon>
    </lineage>
</organism>
<feature type="transmembrane region" description="Helical" evidence="5">
    <location>
        <begin position="226"/>
        <end position="248"/>
    </location>
</feature>
<feature type="transmembrane region" description="Helical" evidence="5">
    <location>
        <begin position="389"/>
        <end position="407"/>
    </location>
</feature>
<accession>A0ABW2LA63</accession>
<protein>
    <submittedName>
        <fullName evidence="7">MFS transporter</fullName>
    </submittedName>
</protein>
<feature type="transmembrane region" description="Helical" evidence="5">
    <location>
        <begin position="42"/>
        <end position="61"/>
    </location>
</feature>
<dbReference type="PROSITE" id="PS50850">
    <property type="entry name" value="MFS"/>
    <property type="match status" value="1"/>
</dbReference>
<evidence type="ECO:0000256" key="1">
    <source>
        <dbReference type="ARBA" id="ARBA00004141"/>
    </source>
</evidence>
<evidence type="ECO:0000256" key="2">
    <source>
        <dbReference type="ARBA" id="ARBA00022692"/>
    </source>
</evidence>
<name>A0ABW2LA63_9BACT</name>
<dbReference type="InterPro" id="IPR011701">
    <property type="entry name" value="MFS"/>
</dbReference>
<feature type="transmembrane region" description="Helical" evidence="5">
    <location>
        <begin position="98"/>
        <end position="118"/>
    </location>
</feature>
<evidence type="ECO:0000256" key="5">
    <source>
        <dbReference type="SAM" id="Phobius"/>
    </source>
</evidence>
<proteinExistence type="predicted"/>
<dbReference type="InterPro" id="IPR036259">
    <property type="entry name" value="MFS_trans_sf"/>
</dbReference>
<reference evidence="8" key="1">
    <citation type="journal article" date="2019" name="Int. J. Syst. Evol. Microbiol.">
        <title>The Global Catalogue of Microorganisms (GCM) 10K type strain sequencing project: providing services to taxonomists for standard genome sequencing and annotation.</title>
        <authorList>
            <consortium name="The Broad Institute Genomics Platform"/>
            <consortium name="The Broad Institute Genome Sequencing Center for Infectious Disease"/>
            <person name="Wu L."/>
            <person name="Ma J."/>
        </authorList>
    </citation>
    <scope>NUCLEOTIDE SEQUENCE [LARGE SCALE GENOMIC DNA]</scope>
    <source>
        <strain evidence="8">CGMCC 4.1467</strain>
    </source>
</reference>
<comment type="caution">
    <text evidence="7">The sequence shown here is derived from an EMBL/GenBank/DDBJ whole genome shotgun (WGS) entry which is preliminary data.</text>
</comment>
<evidence type="ECO:0000313" key="8">
    <source>
        <dbReference type="Proteomes" id="UP001596472"/>
    </source>
</evidence>
<dbReference type="CDD" id="cd17319">
    <property type="entry name" value="MFS_ExuT_GudP_like"/>
    <property type="match status" value="1"/>
</dbReference>
<dbReference type="SUPFAM" id="SSF103473">
    <property type="entry name" value="MFS general substrate transporter"/>
    <property type="match status" value="1"/>
</dbReference>
<keyword evidence="4 5" id="KW-0472">Membrane</keyword>
<dbReference type="EMBL" id="JBHTBS010000006">
    <property type="protein sequence ID" value="MFC7338179.1"/>
    <property type="molecule type" value="Genomic_DNA"/>
</dbReference>
<evidence type="ECO:0000313" key="7">
    <source>
        <dbReference type="EMBL" id="MFC7338179.1"/>
    </source>
</evidence>
<dbReference type="RefSeq" id="WP_379713198.1">
    <property type="nucleotide sequence ID" value="NZ_JBHTBS010000006.1"/>
</dbReference>
<evidence type="ECO:0000256" key="4">
    <source>
        <dbReference type="ARBA" id="ARBA00023136"/>
    </source>
</evidence>
<evidence type="ECO:0000256" key="3">
    <source>
        <dbReference type="ARBA" id="ARBA00022989"/>
    </source>
</evidence>
<dbReference type="InterPro" id="IPR020846">
    <property type="entry name" value="MFS_dom"/>
</dbReference>
<dbReference type="InterPro" id="IPR050382">
    <property type="entry name" value="MFS_Na/Anion_cotransporter"/>
</dbReference>
<dbReference type="PANTHER" id="PTHR11662">
    <property type="entry name" value="SOLUTE CARRIER FAMILY 17"/>
    <property type="match status" value="1"/>
</dbReference>
<feature type="transmembrane region" description="Helical" evidence="5">
    <location>
        <begin position="324"/>
        <end position="343"/>
    </location>
</feature>
<feature type="transmembrane region" description="Helical" evidence="5">
    <location>
        <begin position="364"/>
        <end position="383"/>
    </location>
</feature>
<dbReference type="Gene3D" id="1.20.1250.20">
    <property type="entry name" value="MFS general substrate transporter like domains"/>
    <property type="match status" value="2"/>
</dbReference>
<feature type="transmembrane region" description="Helical" evidence="5">
    <location>
        <begin position="73"/>
        <end position="92"/>
    </location>
</feature>
<feature type="domain" description="Major facilitator superfamily (MFS) profile" evidence="6">
    <location>
        <begin position="7"/>
        <end position="412"/>
    </location>
</feature>
<keyword evidence="3 5" id="KW-1133">Transmembrane helix</keyword>